<organism evidence="1 2">
    <name type="scientific">Thermogutta terrifontis</name>
    <dbReference type="NCBI Taxonomy" id="1331910"/>
    <lineage>
        <taxon>Bacteria</taxon>
        <taxon>Pseudomonadati</taxon>
        <taxon>Planctomycetota</taxon>
        <taxon>Planctomycetia</taxon>
        <taxon>Pirellulales</taxon>
        <taxon>Thermoguttaceae</taxon>
        <taxon>Thermogutta</taxon>
    </lineage>
</organism>
<dbReference type="EMBL" id="CP018477">
    <property type="protein sequence ID" value="ASV76397.1"/>
    <property type="molecule type" value="Genomic_DNA"/>
</dbReference>
<protein>
    <submittedName>
        <fullName evidence="1">Uncharacterized protein</fullName>
    </submittedName>
</protein>
<keyword evidence="2" id="KW-1185">Reference proteome</keyword>
<accession>A0A286RKB0</accession>
<evidence type="ECO:0000313" key="2">
    <source>
        <dbReference type="Proteomes" id="UP000215086"/>
    </source>
</evidence>
<dbReference type="Proteomes" id="UP000215086">
    <property type="component" value="Chromosome"/>
</dbReference>
<dbReference type="KEGG" id="ttf:THTE_3796"/>
<dbReference type="AlphaFoldDB" id="A0A286RKB0"/>
<name>A0A286RKB0_9BACT</name>
<dbReference type="RefSeq" id="WP_095416192.1">
    <property type="nucleotide sequence ID" value="NZ_CP018477.1"/>
</dbReference>
<proteinExistence type="predicted"/>
<sequence>MKNTLVKKVLASSLLFVWIIPTLVICTSAWMTRTASSTLPFADRLALLFGTNVQIGSVERPRPGVLRLKNVCLIDPCTRISAFQASTLTVTSHSEEEIWLVDQAVMTCDGLNLLRQALEYRIFTLTGRRRISVSCQELVLQNGKSQHAPHGARSETNLQIPSTAVWRGRLEAECDPTASTLHVRLFDKSGSARVADAPPRGSAESPDSQSMPALATALLEWSLLGTREGISERLAVNAPLPFFLVEPWLPIAMERAQVYWQPKERGGTFALAGPTVAFALGGLFQLKELSFFGNIVSSGTLVAPGRIQWHVAVAGQSAWRDASPGISGILGGIPHQSGRLDILRMEAIDDRLTFADYLIHLETGWLRTDQAITTGALLERWFATPGSLEEGVFWPGRVLFTEYGAPGSSEDGNQVTERPAAGFFPFIDEEQPFEGENTGKLSVRDGIPFDSFDLRVSWDADGIRLLPSAESDSSWIVARWQGLPVLALNGEALGSRIPWGWVLQQAMTRSGEPGSSWGR</sequence>
<evidence type="ECO:0000313" key="1">
    <source>
        <dbReference type="EMBL" id="ASV76397.1"/>
    </source>
</evidence>
<gene>
    <name evidence="1" type="ORF">THTE_3796</name>
</gene>
<reference evidence="1 2" key="1">
    <citation type="journal article" name="Front. Microbiol.">
        <title>Sugar Metabolism of the First Thermophilic Planctomycete Thermogutta terrifontis: Comparative Genomic and Transcriptomic Approaches.</title>
        <authorList>
            <person name="Elcheninov A.G."/>
            <person name="Menzel P."/>
            <person name="Gudbergsdottir S.R."/>
            <person name="Slesarev A.I."/>
            <person name="Kadnikov V.V."/>
            <person name="Krogh A."/>
            <person name="Bonch-Osmolovskaya E.A."/>
            <person name="Peng X."/>
            <person name="Kublanov I.V."/>
        </authorList>
    </citation>
    <scope>NUCLEOTIDE SEQUENCE [LARGE SCALE GENOMIC DNA]</scope>
    <source>
        <strain evidence="1 2">R1</strain>
    </source>
</reference>